<dbReference type="InterPro" id="IPR050370">
    <property type="entry name" value="HES_HEY"/>
</dbReference>
<accession>A0A3Q3E813</accession>
<dbReference type="PROSITE" id="PS50888">
    <property type="entry name" value="BHLH"/>
    <property type="match status" value="1"/>
</dbReference>
<comment type="subcellular location">
    <subcellularLocation>
        <location evidence="1">Nucleus</location>
    </subcellularLocation>
</comment>
<dbReference type="STRING" id="56723.ENSLBEP00000003203"/>
<keyword evidence="3" id="KW-0805">Transcription regulation</keyword>
<dbReference type="GO" id="GO:0046983">
    <property type="term" value="F:protein dimerization activity"/>
    <property type="evidence" value="ECO:0007669"/>
    <property type="project" value="InterPro"/>
</dbReference>
<protein>
    <submittedName>
        <fullName evidence="8">Transcription factor HES-7.1-A-like</fullName>
    </submittedName>
</protein>
<sequence length="231" mass="25923">MKLLQQREDTTNDRKFLKSQVEKRRRERMNCSLERLRSMLVQEPEQQSGGTQSRVEKAEILEHTVLFLQKTTKGDKARAGEDGGGEKHSFQDGVSTCLQRAAQYLGPEGKSLWLGAALDGSFAACFSRSDSDSAAGVQKRTEAQSLSSSLSHSKSILQMLRQKSKHRLHTGACSTKSFAHPYKLPVRQEFPTVPQQAQTQNQLESRVERQVSKQSPSPNCPVGQTLWRPWP</sequence>
<dbReference type="GeneTree" id="ENSGT00700000104815"/>
<dbReference type="SUPFAM" id="SSF47459">
    <property type="entry name" value="HLH, helix-loop-helix DNA-binding domain"/>
    <property type="match status" value="1"/>
</dbReference>
<keyword evidence="5" id="KW-0539">Nucleus</keyword>
<evidence type="ECO:0000256" key="5">
    <source>
        <dbReference type="ARBA" id="ARBA00023242"/>
    </source>
</evidence>
<evidence type="ECO:0000256" key="3">
    <source>
        <dbReference type="ARBA" id="ARBA00023015"/>
    </source>
</evidence>
<dbReference type="SMART" id="SM00353">
    <property type="entry name" value="HLH"/>
    <property type="match status" value="1"/>
</dbReference>
<feature type="domain" description="BHLH" evidence="7">
    <location>
        <begin position="13"/>
        <end position="71"/>
    </location>
</feature>
<feature type="region of interest" description="Disordered" evidence="6">
    <location>
        <begin position="1"/>
        <end position="23"/>
    </location>
</feature>
<evidence type="ECO:0000256" key="1">
    <source>
        <dbReference type="ARBA" id="ARBA00004123"/>
    </source>
</evidence>
<feature type="compositionally biased region" description="Basic and acidic residues" evidence="6">
    <location>
        <begin position="72"/>
        <end position="90"/>
    </location>
</feature>
<proteinExistence type="predicted"/>
<evidence type="ECO:0000313" key="8">
    <source>
        <dbReference type="Ensembl" id="ENSLBEP00000003203.1"/>
    </source>
</evidence>
<dbReference type="InterPro" id="IPR011598">
    <property type="entry name" value="bHLH_dom"/>
</dbReference>
<dbReference type="Pfam" id="PF00010">
    <property type="entry name" value="HLH"/>
    <property type="match status" value="1"/>
</dbReference>
<evidence type="ECO:0000256" key="4">
    <source>
        <dbReference type="ARBA" id="ARBA00023163"/>
    </source>
</evidence>
<dbReference type="InParanoid" id="A0A3Q3E813"/>
<dbReference type="CDD" id="cd11462">
    <property type="entry name" value="bHLH-O_HES7"/>
    <property type="match status" value="1"/>
</dbReference>
<evidence type="ECO:0000256" key="6">
    <source>
        <dbReference type="SAM" id="MobiDB-lite"/>
    </source>
</evidence>
<feature type="compositionally biased region" description="Polar residues" evidence="6">
    <location>
        <begin position="193"/>
        <end position="204"/>
    </location>
</feature>
<dbReference type="AlphaFoldDB" id="A0A3Q3E813"/>
<dbReference type="Proteomes" id="UP000261660">
    <property type="component" value="Unplaced"/>
</dbReference>
<evidence type="ECO:0000313" key="9">
    <source>
        <dbReference type="Proteomes" id="UP000261660"/>
    </source>
</evidence>
<evidence type="ECO:0000259" key="7">
    <source>
        <dbReference type="PROSITE" id="PS50888"/>
    </source>
</evidence>
<dbReference type="InterPro" id="IPR032644">
    <property type="entry name" value="HES-7_bHLH-O"/>
</dbReference>
<keyword evidence="2" id="KW-0678">Repressor</keyword>
<name>A0A3Q3E813_9LABR</name>
<feature type="region of interest" description="Disordered" evidence="6">
    <location>
        <begin position="71"/>
        <end position="91"/>
    </location>
</feature>
<dbReference type="GO" id="GO:0005634">
    <property type="term" value="C:nucleus"/>
    <property type="evidence" value="ECO:0007669"/>
    <property type="project" value="UniProtKB-SubCell"/>
</dbReference>
<keyword evidence="4" id="KW-0804">Transcription</keyword>
<organism evidence="8 9">
    <name type="scientific">Labrus bergylta</name>
    <name type="common">ballan wrasse</name>
    <dbReference type="NCBI Taxonomy" id="56723"/>
    <lineage>
        <taxon>Eukaryota</taxon>
        <taxon>Metazoa</taxon>
        <taxon>Chordata</taxon>
        <taxon>Craniata</taxon>
        <taxon>Vertebrata</taxon>
        <taxon>Euteleostomi</taxon>
        <taxon>Actinopterygii</taxon>
        <taxon>Neopterygii</taxon>
        <taxon>Teleostei</taxon>
        <taxon>Neoteleostei</taxon>
        <taxon>Acanthomorphata</taxon>
        <taxon>Eupercaria</taxon>
        <taxon>Labriformes</taxon>
        <taxon>Labridae</taxon>
        <taxon>Labrus</taxon>
    </lineage>
</organism>
<reference evidence="8" key="2">
    <citation type="submission" date="2025-09" db="UniProtKB">
        <authorList>
            <consortium name="Ensembl"/>
        </authorList>
    </citation>
    <scope>IDENTIFICATION</scope>
</reference>
<feature type="region of interest" description="Disordered" evidence="6">
    <location>
        <begin position="191"/>
        <end position="231"/>
    </location>
</feature>
<keyword evidence="9" id="KW-1185">Reference proteome</keyword>
<reference evidence="8" key="1">
    <citation type="submission" date="2025-08" db="UniProtKB">
        <authorList>
            <consortium name="Ensembl"/>
        </authorList>
    </citation>
    <scope>IDENTIFICATION</scope>
</reference>
<dbReference type="OrthoDB" id="8930573at2759"/>
<evidence type="ECO:0000256" key="2">
    <source>
        <dbReference type="ARBA" id="ARBA00022491"/>
    </source>
</evidence>
<dbReference type="Ensembl" id="ENSLBET00000003374.1">
    <property type="protein sequence ID" value="ENSLBEP00000003203.1"/>
    <property type="gene ID" value="ENSLBEG00000002506.1"/>
</dbReference>
<dbReference type="InterPro" id="IPR036638">
    <property type="entry name" value="HLH_DNA-bd_sf"/>
</dbReference>
<dbReference type="Gene3D" id="4.10.280.10">
    <property type="entry name" value="Helix-loop-helix DNA-binding domain"/>
    <property type="match status" value="1"/>
</dbReference>
<dbReference type="PANTHER" id="PTHR10985">
    <property type="entry name" value="BASIC HELIX-LOOP-HELIX TRANSCRIPTION FACTOR, HES-RELATED"/>
    <property type="match status" value="1"/>
</dbReference>